<evidence type="ECO:0000313" key="2">
    <source>
        <dbReference type="EMBL" id="PKM91360.1"/>
    </source>
</evidence>
<keyword evidence="1" id="KW-0812">Transmembrane</keyword>
<keyword evidence="1" id="KW-0472">Membrane</keyword>
<evidence type="ECO:0000256" key="1">
    <source>
        <dbReference type="SAM" id="Phobius"/>
    </source>
</evidence>
<dbReference type="EMBL" id="PHAI01000002">
    <property type="protein sequence ID" value="PKM91360.1"/>
    <property type="molecule type" value="Genomic_DNA"/>
</dbReference>
<proteinExistence type="predicted"/>
<accession>A0A2N2E9F2</accession>
<gene>
    <name evidence="2" type="ORF">CVU82_02060</name>
</gene>
<name>A0A2N2E9F2_9BACT</name>
<comment type="caution">
    <text evidence="2">The sequence shown here is derived from an EMBL/GenBank/DDBJ whole genome shotgun (WGS) entry which is preliminary data.</text>
</comment>
<evidence type="ECO:0000313" key="3">
    <source>
        <dbReference type="Proteomes" id="UP000233517"/>
    </source>
</evidence>
<reference evidence="2 3" key="1">
    <citation type="journal article" date="2017" name="ISME J.">
        <title>Potential for microbial H2 and metal transformations associated with novel bacteria and archaea in deep terrestrial subsurface sediments.</title>
        <authorList>
            <person name="Hernsdorf A.W."/>
            <person name="Amano Y."/>
            <person name="Miyakawa K."/>
            <person name="Ise K."/>
            <person name="Suzuki Y."/>
            <person name="Anantharaman K."/>
            <person name="Probst A."/>
            <person name="Burstein D."/>
            <person name="Thomas B.C."/>
            <person name="Banfield J.F."/>
        </authorList>
    </citation>
    <scope>NUCLEOTIDE SEQUENCE [LARGE SCALE GENOMIC DNA]</scope>
    <source>
        <strain evidence="2">HGW-Falkowbacteria-1</strain>
    </source>
</reference>
<sequence>MKNKWLFFWRAAFVVSSIFCVVVFFARQRTVGSQNEFNEIFNKTEFAGKNDFFVFQVKEILIDSLAKDFSGKKLEKNCWYFFRDSSMYPLKESTKEIIEFSRSEGISTSFEMPFTMHNISEQAIFNATILSIRNAKQL</sequence>
<feature type="transmembrane region" description="Helical" evidence="1">
    <location>
        <begin position="6"/>
        <end position="26"/>
    </location>
</feature>
<dbReference type="Proteomes" id="UP000233517">
    <property type="component" value="Unassembled WGS sequence"/>
</dbReference>
<keyword evidence="1" id="KW-1133">Transmembrane helix</keyword>
<dbReference type="AlphaFoldDB" id="A0A2N2E9F2"/>
<organism evidence="2 3">
    <name type="scientific">Candidatus Falkowbacteria bacterium HGW-Falkowbacteria-1</name>
    <dbReference type="NCBI Taxonomy" id="2013768"/>
    <lineage>
        <taxon>Bacteria</taxon>
        <taxon>Candidatus Falkowiibacteriota</taxon>
    </lineage>
</organism>
<protein>
    <submittedName>
        <fullName evidence="2">Uncharacterized protein</fullName>
    </submittedName>
</protein>